<name>A0A2G5T447_9PELO</name>
<keyword evidence="6" id="KW-1185">Reference proteome</keyword>
<feature type="region of interest" description="Disordered" evidence="3">
    <location>
        <begin position="85"/>
        <end position="108"/>
    </location>
</feature>
<dbReference type="EMBL" id="PDUG01000006">
    <property type="protein sequence ID" value="PIC21992.1"/>
    <property type="molecule type" value="Genomic_DNA"/>
</dbReference>
<feature type="domain" description="Fcf2 pre-rRNA processing C-terminal" evidence="4">
    <location>
        <begin position="20"/>
        <end position="78"/>
    </location>
</feature>
<evidence type="ECO:0000256" key="2">
    <source>
        <dbReference type="ARBA" id="ARBA00023242"/>
    </source>
</evidence>
<dbReference type="InterPro" id="IPR014810">
    <property type="entry name" value="Fcf2_C"/>
</dbReference>
<organism evidence="5 6">
    <name type="scientific">Caenorhabditis nigoni</name>
    <dbReference type="NCBI Taxonomy" id="1611254"/>
    <lineage>
        <taxon>Eukaryota</taxon>
        <taxon>Metazoa</taxon>
        <taxon>Ecdysozoa</taxon>
        <taxon>Nematoda</taxon>
        <taxon>Chromadorea</taxon>
        <taxon>Rhabditida</taxon>
        <taxon>Rhabditina</taxon>
        <taxon>Rhabditomorpha</taxon>
        <taxon>Rhabditoidea</taxon>
        <taxon>Rhabditidae</taxon>
        <taxon>Peloderinae</taxon>
        <taxon>Caenorhabditis</taxon>
    </lineage>
</organism>
<dbReference type="PANTHER" id="PTHR21686">
    <property type="entry name" value="DEOXYNUCLEOTIDYLTRANSFERASE TERMINAL-INTERACTING PROTEIN 2"/>
    <property type="match status" value="1"/>
</dbReference>
<evidence type="ECO:0000259" key="4">
    <source>
        <dbReference type="Pfam" id="PF08698"/>
    </source>
</evidence>
<accession>A0A2G5T447</accession>
<dbReference type="GO" id="GO:0003723">
    <property type="term" value="F:RNA binding"/>
    <property type="evidence" value="ECO:0007669"/>
    <property type="project" value="TreeGrafter"/>
</dbReference>
<dbReference type="OrthoDB" id="427886at2759"/>
<dbReference type="Proteomes" id="UP000230233">
    <property type="component" value="Chromosome X"/>
</dbReference>
<sequence length="108" mass="12800">MHKKADREKIKSSDFIFFSPSFFNLPATELTEEHKRNLEYLQMRSTLDPLAHYKRNDRAMLPKYFQDGRVVDLIGFPAKKCQKQIQKRKTLAREPSQRVSDNNERTTP</sequence>
<comment type="subcellular location">
    <subcellularLocation>
        <location evidence="1">Nucleus</location>
        <location evidence="1">Nucleolus</location>
    </subcellularLocation>
</comment>
<feature type="compositionally biased region" description="Basic and acidic residues" evidence="3">
    <location>
        <begin position="91"/>
        <end position="108"/>
    </location>
</feature>
<dbReference type="GO" id="GO:0006396">
    <property type="term" value="P:RNA processing"/>
    <property type="evidence" value="ECO:0007669"/>
    <property type="project" value="TreeGrafter"/>
</dbReference>
<evidence type="ECO:0000313" key="5">
    <source>
        <dbReference type="EMBL" id="PIC21992.1"/>
    </source>
</evidence>
<keyword evidence="2" id="KW-0539">Nucleus</keyword>
<protein>
    <recommendedName>
        <fullName evidence="4">Fcf2 pre-rRNA processing C-terminal domain-containing protein</fullName>
    </recommendedName>
</protein>
<dbReference type="Pfam" id="PF08698">
    <property type="entry name" value="Fcf2"/>
    <property type="match status" value="1"/>
</dbReference>
<reference evidence="6" key="1">
    <citation type="submission" date="2017-10" db="EMBL/GenBank/DDBJ databases">
        <title>Rapid genome shrinkage in a self-fertile nematode reveals novel sperm competition proteins.</title>
        <authorList>
            <person name="Yin D."/>
            <person name="Schwarz E.M."/>
            <person name="Thomas C.G."/>
            <person name="Felde R.L."/>
            <person name="Korf I.F."/>
            <person name="Cutter A.D."/>
            <person name="Schartner C.M."/>
            <person name="Ralston E.J."/>
            <person name="Meyer B.J."/>
            <person name="Haag E.S."/>
        </authorList>
    </citation>
    <scope>NUCLEOTIDE SEQUENCE [LARGE SCALE GENOMIC DNA]</scope>
    <source>
        <strain evidence="6">JU1422</strain>
    </source>
</reference>
<evidence type="ECO:0000256" key="1">
    <source>
        <dbReference type="ARBA" id="ARBA00004604"/>
    </source>
</evidence>
<proteinExistence type="predicted"/>
<dbReference type="GO" id="GO:0005730">
    <property type="term" value="C:nucleolus"/>
    <property type="evidence" value="ECO:0007669"/>
    <property type="project" value="UniProtKB-SubCell"/>
</dbReference>
<comment type="caution">
    <text evidence="5">The sequence shown here is derived from an EMBL/GenBank/DDBJ whole genome shotgun (WGS) entry which is preliminary data.</text>
</comment>
<dbReference type="STRING" id="1611254.A0A2G5T447"/>
<dbReference type="AlphaFoldDB" id="A0A2G5T447"/>
<evidence type="ECO:0000313" key="6">
    <source>
        <dbReference type="Proteomes" id="UP000230233"/>
    </source>
</evidence>
<dbReference type="PANTHER" id="PTHR21686:SF12">
    <property type="entry name" value="DEOXYNUCLEOTIDYLTRANSFERASE TERMINAL-INTERACTING PROTEIN 2"/>
    <property type="match status" value="1"/>
</dbReference>
<dbReference type="InterPro" id="IPR039883">
    <property type="entry name" value="Fcf2/DNTTIP2"/>
</dbReference>
<evidence type="ECO:0000256" key="3">
    <source>
        <dbReference type="SAM" id="MobiDB-lite"/>
    </source>
</evidence>
<gene>
    <name evidence="5" type="primary">Cnig_chr_X.g26635</name>
    <name evidence="5" type="ORF">B9Z55_026635</name>
</gene>